<keyword evidence="4" id="KW-1185">Reference proteome</keyword>
<dbReference type="GO" id="GO:0004622">
    <property type="term" value="F:phosphatidylcholine lysophospholipase activity"/>
    <property type="evidence" value="ECO:0007669"/>
    <property type="project" value="TreeGrafter"/>
</dbReference>
<evidence type="ECO:0000259" key="2">
    <source>
        <dbReference type="SMART" id="SM00458"/>
    </source>
</evidence>
<protein>
    <recommendedName>
        <fullName evidence="2">Ricin B lectin domain-containing protein</fullName>
    </recommendedName>
</protein>
<proteinExistence type="predicted"/>
<dbReference type="SUPFAM" id="SSF50370">
    <property type="entry name" value="Ricin B-like lectins"/>
    <property type="match status" value="1"/>
</dbReference>
<sequence length="363" mass="39145">MRLRLLAVLPVVAAAILVPTSPQAVADLAAGDYVLSPRHSGQTLDVYNGNTGDGELAIQWSYHGSANQQWRAAVQSDGTYELKALHSGRLLSVAADGVTVVQVADADLSTQRWRIVTDPVRGSRIASVASDKVLSVADASRTQGAQVVVAADQNVPSQRWYADHTAPVMPLGDSITYGSGASTAVSYRTSLWQHFMGTRGFRPDFVGSVLWGNIPDRANEGHPGFRIDQVRAEIDSWLTLNRPRYVLVHLGTNDINQNHDLANAPARLRDLVERITQQVPGVTVLVATIVPSRDGVLNQRINNYNAAIPGVVDAVRATGADVRFVGLNARMTLDDISSDAIHPTDAGYLKMGDIWYDALSPLV</sequence>
<dbReference type="InterPro" id="IPR036514">
    <property type="entry name" value="SGNH_hydro_sf"/>
</dbReference>
<dbReference type="Gene3D" id="2.80.10.50">
    <property type="match status" value="1"/>
</dbReference>
<dbReference type="RefSeq" id="WP_132405308.1">
    <property type="nucleotide sequence ID" value="NZ_SMKA01000032.1"/>
</dbReference>
<name>A0A4R4Q864_9ACTN</name>
<dbReference type="EMBL" id="SMKA01000032">
    <property type="protein sequence ID" value="TDC31511.1"/>
    <property type="molecule type" value="Genomic_DNA"/>
</dbReference>
<organism evidence="3 4">
    <name type="scientific">Kribbella albertanoniae</name>
    <dbReference type="NCBI Taxonomy" id="1266829"/>
    <lineage>
        <taxon>Bacteria</taxon>
        <taxon>Bacillati</taxon>
        <taxon>Actinomycetota</taxon>
        <taxon>Actinomycetes</taxon>
        <taxon>Propionibacteriales</taxon>
        <taxon>Kribbellaceae</taxon>
        <taxon>Kribbella</taxon>
    </lineage>
</organism>
<dbReference type="SMART" id="SM00458">
    <property type="entry name" value="RICIN"/>
    <property type="match status" value="1"/>
</dbReference>
<dbReference type="InterPro" id="IPR013830">
    <property type="entry name" value="SGNH_hydro"/>
</dbReference>
<dbReference type="CDD" id="cd00161">
    <property type="entry name" value="beta-trefoil_Ricin-like"/>
    <property type="match status" value="1"/>
</dbReference>
<gene>
    <name evidence="3" type="ORF">E1261_10560</name>
</gene>
<accession>A0A4R4Q864</accession>
<dbReference type="SUPFAM" id="SSF52266">
    <property type="entry name" value="SGNH hydrolase"/>
    <property type="match status" value="1"/>
</dbReference>
<dbReference type="InterPro" id="IPR035992">
    <property type="entry name" value="Ricin_B-like_lectins"/>
</dbReference>
<dbReference type="PANTHER" id="PTHR30383:SF5">
    <property type="entry name" value="SGNH HYDROLASE-TYPE ESTERASE DOMAIN-CONTAINING PROTEIN"/>
    <property type="match status" value="1"/>
</dbReference>
<feature type="chain" id="PRO_5020836908" description="Ricin B lectin domain-containing protein" evidence="1">
    <location>
        <begin position="25"/>
        <end position="363"/>
    </location>
</feature>
<dbReference type="Pfam" id="PF14200">
    <property type="entry name" value="RicinB_lectin_2"/>
    <property type="match status" value="2"/>
</dbReference>
<dbReference type="PROSITE" id="PS50231">
    <property type="entry name" value="RICIN_B_LECTIN"/>
    <property type="match status" value="1"/>
</dbReference>
<dbReference type="CDD" id="cd01833">
    <property type="entry name" value="XynB_like"/>
    <property type="match status" value="1"/>
</dbReference>
<feature type="domain" description="Ricin B lectin" evidence="2">
    <location>
        <begin position="31"/>
        <end position="163"/>
    </location>
</feature>
<dbReference type="Gene3D" id="3.40.50.1110">
    <property type="entry name" value="SGNH hydrolase"/>
    <property type="match status" value="1"/>
</dbReference>
<dbReference type="InterPro" id="IPR051532">
    <property type="entry name" value="Ester_Hydrolysis_Enzymes"/>
</dbReference>
<dbReference type="PANTHER" id="PTHR30383">
    <property type="entry name" value="THIOESTERASE 1/PROTEASE 1/LYSOPHOSPHOLIPASE L1"/>
    <property type="match status" value="1"/>
</dbReference>
<evidence type="ECO:0000313" key="4">
    <source>
        <dbReference type="Proteomes" id="UP000295075"/>
    </source>
</evidence>
<dbReference type="Pfam" id="PF13472">
    <property type="entry name" value="Lipase_GDSL_2"/>
    <property type="match status" value="1"/>
</dbReference>
<dbReference type="InterPro" id="IPR000772">
    <property type="entry name" value="Ricin_B_lectin"/>
</dbReference>
<evidence type="ECO:0000256" key="1">
    <source>
        <dbReference type="SAM" id="SignalP"/>
    </source>
</evidence>
<feature type="signal peptide" evidence="1">
    <location>
        <begin position="1"/>
        <end position="24"/>
    </location>
</feature>
<reference evidence="3 4" key="1">
    <citation type="submission" date="2019-03" db="EMBL/GenBank/DDBJ databases">
        <title>Draft genome sequences of novel Actinobacteria.</title>
        <authorList>
            <person name="Sahin N."/>
            <person name="Ay H."/>
            <person name="Saygin H."/>
        </authorList>
    </citation>
    <scope>NUCLEOTIDE SEQUENCE [LARGE SCALE GENOMIC DNA]</scope>
    <source>
        <strain evidence="3 4">JCM 30547</strain>
    </source>
</reference>
<dbReference type="AlphaFoldDB" id="A0A4R4Q864"/>
<dbReference type="OrthoDB" id="5168887at2"/>
<evidence type="ECO:0000313" key="3">
    <source>
        <dbReference type="EMBL" id="TDC31511.1"/>
    </source>
</evidence>
<keyword evidence="1" id="KW-0732">Signal</keyword>
<comment type="caution">
    <text evidence="3">The sequence shown here is derived from an EMBL/GenBank/DDBJ whole genome shotgun (WGS) entry which is preliminary data.</text>
</comment>
<dbReference type="Proteomes" id="UP000295075">
    <property type="component" value="Unassembled WGS sequence"/>
</dbReference>